<proteinExistence type="predicted"/>
<sequence length="54" mass="5821">MTLSQKTCQLVKHSTPSVGSGLSLDARSHCAVCPYFCDAKIPTERPGFFYAVNG</sequence>
<evidence type="ECO:0000313" key="1">
    <source>
        <dbReference type="EMBL" id="TVZ72329.1"/>
    </source>
</evidence>
<protein>
    <submittedName>
        <fullName evidence="1">Uncharacterized protein</fullName>
    </submittedName>
</protein>
<dbReference type="AlphaFoldDB" id="A0A542BNH9"/>
<gene>
    <name evidence="1" type="ORF">FHU10_5002</name>
</gene>
<dbReference type="EMBL" id="VISQ01000001">
    <property type="protein sequence ID" value="TVZ72329.1"/>
    <property type="molecule type" value="Genomic_DNA"/>
</dbReference>
<reference evidence="1" key="2">
    <citation type="submission" date="2019-08" db="EMBL/GenBank/DDBJ databases">
        <title>Investigation of anaerobic lignin degradation for improved lignocellulosic biofuels.</title>
        <authorList>
            <person name="Deangelis K.PhD."/>
        </authorList>
    </citation>
    <scope>NUCLEOTIDE SEQUENCE [LARGE SCALE GENOMIC DNA]</scope>
    <source>
        <strain evidence="1">128R</strain>
    </source>
</reference>
<accession>A0A542BNH9</accession>
<reference evidence="1" key="1">
    <citation type="submission" date="2019-06" db="EMBL/GenBank/DDBJ databases">
        <authorList>
            <person name="Deangelis K."/>
            <person name="Huntemann M."/>
            <person name="Clum A."/>
            <person name="Pillay M."/>
            <person name="Palaniappan K."/>
            <person name="Varghese N."/>
            <person name="Mikhailova N."/>
            <person name="Stamatis D."/>
            <person name="Reddy T."/>
            <person name="Daum C."/>
            <person name="Shapiro N."/>
            <person name="Ivanova N."/>
            <person name="Kyrpides N."/>
            <person name="Woyke T."/>
        </authorList>
    </citation>
    <scope>NUCLEOTIDE SEQUENCE [LARGE SCALE GENOMIC DNA]</scope>
    <source>
        <strain evidence="1">128R</strain>
    </source>
</reference>
<name>A0A542BNH9_SERFO</name>
<organism evidence="1">
    <name type="scientific">Serratia fonticola</name>
    <dbReference type="NCBI Taxonomy" id="47917"/>
    <lineage>
        <taxon>Bacteria</taxon>
        <taxon>Pseudomonadati</taxon>
        <taxon>Pseudomonadota</taxon>
        <taxon>Gammaproteobacteria</taxon>
        <taxon>Enterobacterales</taxon>
        <taxon>Yersiniaceae</taxon>
        <taxon>Serratia</taxon>
    </lineage>
</organism>
<comment type="caution">
    <text evidence="1">The sequence shown here is derived from an EMBL/GenBank/DDBJ whole genome shotgun (WGS) entry which is preliminary data.</text>
</comment>